<dbReference type="CDD" id="cd03220">
    <property type="entry name" value="ABC_KpsT_Wzt"/>
    <property type="match status" value="1"/>
</dbReference>
<dbReference type="PROSITE" id="PS50893">
    <property type="entry name" value="ABC_TRANSPORTER_2"/>
    <property type="match status" value="1"/>
</dbReference>
<dbReference type="EMBL" id="JHEG02000054">
    <property type="protein sequence ID" value="KIE09767.1"/>
    <property type="molecule type" value="Genomic_DNA"/>
</dbReference>
<reference evidence="6" key="2">
    <citation type="submission" date="2019-11" db="EMBL/GenBank/DDBJ databases">
        <title>Improved Assembly of Tolypothrix boutellei genome.</title>
        <authorList>
            <person name="Sarangi A.N."/>
            <person name="Mukherjee M."/>
            <person name="Ghosh S."/>
            <person name="Singh D."/>
            <person name="Das A."/>
            <person name="Kant S."/>
            <person name="Prusty A."/>
            <person name="Tripathy S."/>
        </authorList>
    </citation>
    <scope>NUCLEOTIDE SEQUENCE</scope>
    <source>
        <strain evidence="6">VB521301</strain>
    </source>
</reference>
<dbReference type="InterPro" id="IPR003439">
    <property type="entry name" value="ABC_transporter-like_ATP-bd"/>
</dbReference>
<keyword evidence="2" id="KW-0813">Transport</keyword>
<name>A0A0C1N540_9CYAN</name>
<dbReference type="OrthoDB" id="9778870at2"/>
<dbReference type="SMART" id="SM00382">
    <property type="entry name" value="AAA"/>
    <property type="match status" value="1"/>
</dbReference>
<feature type="domain" description="ABC transporter" evidence="5">
    <location>
        <begin position="50"/>
        <end position="271"/>
    </location>
</feature>
<dbReference type="AlphaFoldDB" id="A0A0C1N540"/>
<keyword evidence="8" id="KW-1185">Reference proteome</keyword>
<keyword evidence="4 6" id="KW-0067">ATP-binding</keyword>
<dbReference type="STRING" id="1479485.DA73_0226030"/>
<organism evidence="7">
    <name type="scientific">Tolypothrix bouteillei VB521301</name>
    <dbReference type="NCBI Taxonomy" id="1479485"/>
    <lineage>
        <taxon>Bacteria</taxon>
        <taxon>Bacillati</taxon>
        <taxon>Cyanobacteriota</taxon>
        <taxon>Cyanophyceae</taxon>
        <taxon>Nostocales</taxon>
        <taxon>Tolypothrichaceae</taxon>
        <taxon>Tolypothrix</taxon>
    </lineage>
</organism>
<dbReference type="EMBL" id="JHEG04000001">
    <property type="protein sequence ID" value="KAF3884604.1"/>
    <property type="molecule type" value="Genomic_DNA"/>
</dbReference>
<dbReference type="PANTHER" id="PTHR46743">
    <property type="entry name" value="TEICHOIC ACIDS EXPORT ATP-BINDING PROTEIN TAGH"/>
    <property type="match status" value="1"/>
</dbReference>
<dbReference type="Gene3D" id="3.40.50.300">
    <property type="entry name" value="P-loop containing nucleotide triphosphate hydrolases"/>
    <property type="match status" value="1"/>
</dbReference>
<evidence type="ECO:0000256" key="3">
    <source>
        <dbReference type="ARBA" id="ARBA00022741"/>
    </source>
</evidence>
<dbReference type="Pfam" id="PF00005">
    <property type="entry name" value="ABC_tran"/>
    <property type="match status" value="1"/>
</dbReference>
<keyword evidence="3" id="KW-0547">Nucleotide-binding</keyword>
<dbReference type="GO" id="GO:0016887">
    <property type="term" value="F:ATP hydrolysis activity"/>
    <property type="evidence" value="ECO:0007669"/>
    <property type="project" value="InterPro"/>
</dbReference>
<reference evidence="7" key="1">
    <citation type="journal article" date="2015" name="Genome Announc.">
        <title>Draft Genome Sequence of Tolypothrix boutellei Strain VB521301.</title>
        <authorList>
            <person name="Chandrababunaidu M.M."/>
            <person name="Singh D."/>
            <person name="Sen D."/>
            <person name="Bhan S."/>
            <person name="Das S."/>
            <person name="Gupta A."/>
            <person name="Adhikary S.P."/>
            <person name="Tripathy S."/>
        </authorList>
    </citation>
    <scope>NUCLEOTIDE SEQUENCE</scope>
    <source>
        <strain evidence="7">VB521301</strain>
    </source>
</reference>
<dbReference type="InterPro" id="IPR027417">
    <property type="entry name" value="P-loop_NTPase"/>
</dbReference>
<dbReference type="RefSeq" id="WP_038081170.1">
    <property type="nucleotide sequence ID" value="NZ_JHEG04000001.1"/>
</dbReference>
<dbReference type="GO" id="GO:0005524">
    <property type="term" value="F:ATP binding"/>
    <property type="evidence" value="ECO:0007669"/>
    <property type="project" value="UniProtKB-KW"/>
</dbReference>
<dbReference type="InterPro" id="IPR015860">
    <property type="entry name" value="ABC_transpr_TagH-like"/>
</dbReference>
<evidence type="ECO:0000256" key="1">
    <source>
        <dbReference type="ARBA" id="ARBA00005417"/>
    </source>
</evidence>
<accession>A0A0C1N540</accession>
<dbReference type="PANTHER" id="PTHR46743:SF2">
    <property type="entry name" value="TEICHOIC ACIDS EXPORT ATP-BINDING PROTEIN TAGH"/>
    <property type="match status" value="1"/>
</dbReference>
<evidence type="ECO:0000313" key="8">
    <source>
        <dbReference type="Proteomes" id="UP000029738"/>
    </source>
</evidence>
<comment type="caution">
    <text evidence="7">The sequence shown here is derived from an EMBL/GenBank/DDBJ whole genome shotgun (WGS) entry which is preliminary data.</text>
</comment>
<gene>
    <name evidence="7" type="ORF">DA73_0226030</name>
    <name evidence="6" type="ORF">DA73_0400003270</name>
</gene>
<dbReference type="GO" id="GO:0140359">
    <property type="term" value="F:ABC-type transporter activity"/>
    <property type="evidence" value="ECO:0007669"/>
    <property type="project" value="InterPro"/>
</dbReference>
<comment type="similarity">
    <text evidence="1">Belongs to the ABC transporter superfamily.</text>
</comment>
<dbReference type="SUPFAM" id="SSF52540">
    <property type="entry name" value="P-loop containing nucleoside triphosphate hydrolases"/>
    <property type="match status" value="1"/>
</dbReference>
<evidence type="ECO:0000259" key="5">
    <source>
        <dbReference type="PROSITE" id="PS50893"/>
    </source>
</evidence>
<dbReference type="Proteomes" id="UP000029738">
    <property type="component" value="Unassembled WGS sequence"/>
</dbReference>
<proteinExistence type="inferred from homology"/>
<dbReference type="InterPro" id="IPR003593">
    <property type="entry name" value="AAA+_ATPase"/>
</dbReference>
<evidence type="ECO:0000256" key="2">
    <source>
        <dbReference type="ARBA" id="ARBA00022448"/>
    </source>
</evidence>
<protein>
    <submittedName>
        <fullName evidence="7">ABC transporter</fullName>
    </submittedName>
    <submittedName>
        <fullName evidence="6">ATP-binding cassette domain-containing protein</fullName>
    </submittedName>
</protein>
<evidence type="ECO:0000313" key="6">
    <source>
        <dbReference type="EMBL" id="KAF3884604.1"/>
    </source>
</evidence>
<sequence>MSDTIISVENLSKKYIISHQEENTSRYRYKALRDVIATGAKTLAKSFLKPSEKKVLNATREEFWALKDVGFEISQGEAIGVIGRNGAGKSTLLKVLSRITEPTNGRITIQGRVASLLEVGTGFHPELTGRENIYLNGSVLGMSKFEIEKKFDEIVAFAEVEKFLDTPVKRYSSGMYVRLAFSVAAHLEPEILIVDEVLAVGDSAFQKKCLGKMGDVATKEGRTVLFVSHSMQAIAQLTKRCILLSKGQVQYDGNTEQAVKLYLAGQKLADEQLAYYEAPLTKTGNHVAWARVHTSEGDGIHCWGKPIIFEFALHVTQPHESLWFSFQVVNAFQQPICIFWFSEPDAPFYREPGTFIFRCEIPKFRLYMGSYTLTTWFSERRSETLLENLREICPFEVSMHSIERQEYPWQSDECLYLEDSIWTTHKSITFSHEKVNKWQ</sequence>
<evidence type="ECO:0000313" key="7">
    <source>
        <dbReference type="EMBL" id="KIE09767.1"/>
    </source>
</evidence>
<dbReference type="InterPro" id="IPR050683">
    <property type="entry name" value="Bact_Polysacc_Export_ATP-bd"/>
</dbReference>
<dbReference type="GO" id="GO:0016020">
    <property type="term" value="C:membrane"/>
    <property type="evidence" value="ECO:0007669"/>
    <property type="project" value="InterPro"/>
</dbReference>
<evidence type="ECO:0000256" key="4">
    <source>
        <dbReference type="ARBA" id="ARBA00022840"/>
    </source>
</evidence>